<reference evidence="1" key="1">
    <citation type="submission" date="2023-10" db="EMBL/GenBank/DDBJ databases">
        <authorList>
            <person name="Chen Y."/>
            <person name="Shah S."/>
            <person name="Dougan E. K."/>
            <person name="Thang M."/>
            <person name="Chan C."/>
        </authorList>
    </citation>
    <scope>NUCLEOTIDE SEQUENCE [LARGE SCALE GENOMIC DNA]</scope>
</reference>
<evidence type="ECO:0000313" key="2">
    <source>
        <dbReference type="Proteomes" id="UP001189429"/>
    </source>
</evidence>
<dbReference type="EMBL" id="CAUYUJ010021411">
    <property type="protein sequence ID" value="CAK0904534.1"/>
    <property type="molecule type" value="Genomic_DNA"/>
</dbReference>
<name>A0ABN9XWP8_9DINO</name>
<gene>
    <name evidence="1" type="ORF">PCOR1329_LOCUS80508</name>
</gene>
<dbReference type="InterPro" id="IPR039261">
    <property type="entry name" value="FNR_nucleotide-bd"/>
</dbReference>
<dbReference type="Gene3D" id="3.40.50.80">
    <property type="entry name" value="Nucleotide-binding domain of ferredoxin-NADP reductase (FNR) module"/>
    <property type="match status" value="1"/>
</dbReference>
<proteinExistence type="predicted"/>
<comment type="caution">
    <text evidence="1">The sequence shown here is derived from an EMBL/GenBank/DDBJ whole genome shotgun (WGS) entry which is preliminary data.</text>
</comment>
<evidence type="ECO:0000313" key="1">
    <source>
        <dbReference type="EMBL" id="CAK0904534.1"/>
    </source>
</evidence>
<protein>
    <submittedName>
        <fullName evidence="1">Uncharacterized protein</fullName>
    </submittedName>
</protein>
<accession>A0ABN9XWP8</accession>
<organism evidence="1 2">
    <name type="scientific">Prorocentrum cordatum</name>
    <dbReference type="NCBI Taxonomy" id="2364126"/>
    <lineage>
        <taxon>Eukaryota</taxon>
        <taxon>Sar</taxon>
        <taxon>Alveolata</taxon>
        <taxon>Dinophyceae</taxon>
        <taxon>Prorocentrales</taxon>
        <taxon>Prorocentraceae</taxon>
        <taxon>Prorocentrum</taxon>
    </lineage>
</organism>
<keyword evidence="2" id="KW-1185">Reference proteome</keyword>
<dbReference type="SUPFAM" id="SSF52343">
    <property type="entry name" value="Ferredoxin reductase-like, C-terminal NADP-linked domain"/>
    <property type="match status" value="1"/>
</dbReference>
<dbReference type="Proteomes" id="UP001189429">
    <property type="component" value="Unassembled WGS sequence"/>
</dbReference>
<sequence length="104" mass="11171">MPRRTGGLGEGGLFEAVRFVEFSRRQGARKTCVQDVISPGAALVAEHARRGGSIYMCGDACKMVPVVKATFARALTESGLGGDCVEKVMAKGQYYERVWAAQSI</sequence>